<accession>A0A9N9P678</accession>
<dbReference type="Proteomes" id="UP000789405">
    <property type="component" value="Unassembled WGS sequence"/>
</dbReference>
<comment type="caution">
    <text evidence="1">The sequence shown here is derived from an EMBL/GenBank/DDBJ whole genome shotgun (WGS) entry which is preliminary data.</text>
</comment>
<protein>
    <submittedName>
        <fullName evidence="1">8778_t:CDS:1</fullName>
    </submittedName>
</protein>
<proteinExistence type="predicted"/>
<gene>
    <name evidence="1" type="ORF">DERYTH_LOCUS21908</name>
</gene>
<evidence type="ECO:0000313" key="2">
    <source>
        <dbReference type="Proteomes" id="UP000789405"/>
    </source>
</evidence>
<feature type="non-terminal residue" evidence="1">
    <location>
        <position position="1"/>
    </location>
</feature>
<reference evidence="1" key="1">
    <citation type="submission" date="2021-06" db="EMBL/GenBank/DDBJ databases">
        <authorList>
            <person name="Kallberg Y."/>
            <person name="Tangrot J."/>
            <person name="Rosling A."/>
        </authorList>
    </citation>
    <scope>NUCLEOTIDE SEQUENCE</scope>
    <source>
        <strain evidence="1">MA453B</strain>
    </source>
</reference>
<sequence>GCNDKGIDIVAEYLGVPLRIQYKNREIDIGRSTVDELSGAPGSFSHYTVGIIVVPYKYREGGMLKFTRGAMDA</sequence>
<organism evidence="1 2">
    <name type="scientific">Dentiscutata erythropus</name>
    <dbReference type="NCBI Taxonomy" id="1348616"/>
    <lineage>
        <taxon>Eukaryota</taxon>
        <taxon>Fungi</taxon>
        <taxon>Fungi incertae sedis</taxon>
        <taxon>Mucoromycota</taxon>
        <taxon>Glomeromycotina</taxon>
        <taxon>Glomeromycetes</taxon>
        <taxon>Diversisporales</taxon>
        <taxon>Gigasporaceae</taxon>
        <taxon>Dentiscutata</taxon>
    </lineage>
</organism>
<dbReference type="EMBL" id="CAJVPY010028976">
    <property type="protein sequence ID" value="CAG8793568.1"/>
    <property type="molecule type" value="Genomic_DNA"/>
</dbReference>
<dbReference type="AlphaFoldDB" id="A0A9N9P678"/>
<name>A0A9N9P678_9GLOM</name>
<keyword evidence="2" id="KW-1185">Reference proteome</keyword>
<evidence type="ECO:0000313" key="1">
    <source>
        <dbReference type="EMBL" id="CAG8793568.1"/>
    </source>
</evidence>
<feature type="non-terminal residue" evidence="1">
    <location>
        <position position="73"/>
    </location>
</feature>